<reference evidence="2 3" key="1">
    <citation type="submission" date="2016-10" db="EMBL/GenBank/DDBJ databases">
        <title>Genome sequence of Rothia aeria strain JCM11412.</title>
        <authorList>
            <person name="Nambu T."/>
        </authorList>
    </citation>
    <scope>NUCLEOTIDE SEQUENCE [LARGE SCALE GENOMIC DNA]</scope>
    <source>
        <strain evidence="2 3">JCM 11412</strain>
    </source>
</reference>
<name>A0A2Z5R385_9MICC</name>
<keyword evidence="1" id="KW-0472">Membrane</keyword>
<evidence type="ECO:0000313" key="2">
    <source>
        <dbReference type="EMBL" id="BAV89070.1"/>
    </source>
</evidence>
<keyword evidence="1" id="KW-1133">Transmembrane helix</keyword>
<proteinExistence type="predicted"/>
<keyword evidence="3" id="KW-1185">Reference proteome</keyword>
<evidence type="ECO:0000313" key="3">
    <source>
        <dbReference type="Proteomes" id="UP000250241"/>
    </source>
</evidence>
<feature type="transmembrane region" description="Helical" evidence="1">
    <location>
        <begin position="122"/>
        <end position="146"/>
    </location>
</feature>
<feature type="transmembrane region" description="Helical" evidence="1">
    <location>
        <begin position="72"/>
        <end position="96"/>
    </location>
</feature>
<feature type="transmembrane region" description="Helical" evidence="1">
    <location>
        <begin position="29"/>
        <end position="52"/>
    </location>
</feature>
<dbReference type="Proteomes" id="UP000250241">
    <property type="component" value="Chromosome"/>
</dbReference>
<evidence type="ECO:0000256" key="1">
    <source>
        <dbReference type="SAM" id="Phobius"/>
    </source>
</evidence>
<sequence length="238" mass="24403">MATMSSQPQKTEAGPKSAAVRPGLSAPWIAAYAGVGLLVLIISLRITAANAATDLADAGALVRWGLPITEVVHNFAMATTMGALIFAMGIIPRYAADAAGTRHGTRSAHNTAEKEYKPFADVLNLAAASAVLWTLAALAVLILSYADISGRPIGSGAEYASELISYVTTLDAGKEKGMTVVVAAVVATACFGVRSLMGLFFIFMISLVGIADMALSGHSSGGQDHMGAVNSLGLHLLG</sequence>
<protein>
    <submittedName>
        <fullName evidence="2">Copper resistance protein D</fullName>
    </submittedName>
</protein>
<dbReference type="KEGG" id="raj:RA11412_2771"/>
<keyword evidence="1" id="KW-0812">Transmembrane</keyword>
<dbReference type="AlphaFoldDB" id="A0A2Z5R385"/>
<dbReference type="EMBL" id="AP017895">
    <property type="protein sequence ID" value="BAV89070.1"/>
    <property type="molecule type" value="Genomic_DNA"/>
</dbReference>
<organism evidence="2 3">
    <name type="scientific">Rothia aeria</name>
    <dbReference type="NCBI Taxonomy" id="172042"/>
    <lineage>
        <taxon>Bacteria</taxon>
        <taxon>Bacillati</taxon>
        <taxon>Actinomycetota</taxon>
        <taxon>Actinomycetes</taxon>
        <taxon>Micrococcales</taxon>
        <taxon>Micrococcaceae</taxon>
        <taxon>Rothia</taxon>
    </lineage>
</organism>
<feature type="transmembrane region" description="Helical" evidence="1">
    <location>
        <begin position="180"/>
        <end position="210"/>
    </location>
</feature>
<gene>
    <name evidence="2" type="ORF">RA11412_2771</name>
</gene>
<accession>A0A2Z5R385</accession>